<dbReference type="InterPro" id="IPR036388">
    <property type="entry name" value="WH-like_DNA-bd_sf"/>
</dbReference>
<dbReference type="PANTHER" id="PTHR30136">
    <property type="entry name" value="HELIX-TURN-HELIX TRANSCRIPTIONAL REGULATOR, ICLR FAMILY"/>
    <property type="match status" value="1"/>
</dbReference>
<feature type="domain" description="IclR-ED" evidence="5">
    <location>
        <begin position="66"/>
        <end position="249"/>
    </location>
</feature>
<evidence type="ECO:0000313" key="7">
    <source>
        <dbReference type="Proteomes" id="UP000646749"/>
    </source>
</evidence>
<feature type="domain" description="HTH iclR-type" evidence="4">
    <location>
        <begin position="7"/>
        <end position="65"/>
    </location>
</feature>
<accession>A0ABQ4E8T0</accession>
<sequence>MADRTGASASDKTFAVLEALVEHSRLTDIAAATNLPKATVHRILQVMVERGLAQPSGTGDYFTGPRMLALAGRVMHRLDLPARVRPELEELQRRTGRTVHLALLHGDEAVYVAKVEAGKPYQLASRVGMSLDLHSTSIGKAVLATLDDGRVAALAERTGLRRHTPGTIVEVGRLLAELATVRSRGWAEDHEENEPGVSATGAAVYDHAGHVIGGVSAATLSYEAADQPADEVGRQVVEAAAQVSRALGARTVPS</sequence>
<evidence type="ECO:0000256" key="2">
    <source>
        <dbReference type="ARBA" id="ARBA00023125"/>
    </source>
</evidence>
<dbReference type="InterPro" id="IPR014757">
    <property type="entry name" value="Tscrpt_reg_IclR_C"/>
</dbReference>
<dbReference type="Gene3D" id="3.30.450.40">
    <property type="match status" value="1"/>
</dbReference>
<dbReference type="InterPro" id="IPR005471">
    <property type="entry name" value="Tscrpt_reg_IclR_N"/>
</dbReference>
<dbReference type="SMART" id="SM00346">
    <property type="entry name" value="HTH_ICLR"/>
    <property type="match status" value="1"/>
</dbReference>
<organism evidence="6 7">
    <name type="scientific">Plantactinospora endophytica</name>
    <dbReference type="NCBI Taxonomy" id="673535"/>
    <lineage>
        <taxon>Bacteria</taxon>
        <taxon>Bacillati</taxon>
        <taxon>Actinomycetota</taxon>
        <taxon>Actinomycetes</taxon>
        <taxon>Micromonosporales</taxon>
        <taxon>Micromonosporaceae</taxon>
        <taxon>Plantactinospora</taxon>
    </lineage>
</organism>
<dbReference type="Pfam" id="PF09339">
    <property type="entry name" value="HTH_IclR"/>
    <property type="match status" value="1"/>
</dbReference>
<comment type="caution">
    <text evidence="6">The sequence shown here is derived from an EMBL/GenBank/DDBJ whole genome shotgun (WGS) entry which is preliminary data.</text>
</comment>
<dbReference type="PROSITE" id="PS51077">
    <property type="entry name" value="HTH_ICLR"/>
    <property type="match status" value="1"/>
</dbReference>
<gene>
    <name evidence="6" type="ORF">Pen02_60210</name>
</gene>
<dbReference type="SUPFAM" id="SSF46785">
    <property type="entry name" value="Winged helix' DNA-binding domain"/>
    <property type="match status" value="1"/>
</dbReference>
<evidence type="ECO:0000313" key="6">
    <source>
        <dbReference type="EMBL" id="GIG91085.1"/>
    </source>
</evidence>
<evidence type="ECO:0000256" key="1">
    <source>
        <dbReference type="ARBA" id="ARBA00023015"/>
    </source>
</evidence>
<dbReference type="InterPro" id="IPR050707">
    <property type="entry name" value="HTH_MetabolicPath_Reg"/>
</dbReference>
<evidence type="ECO:0000259" key="4">
    <source>
        <dbReference type="PROSITE" id="PS51077"/>
    </source>
</evidence>
<dbReference type="Pfam" id="PF01614">
    <property type="entry name" value="IclR_C"/>
    <property type="match status" value="1"/>
</dbReference>
<evidence type="ECO:0000256" key="3">
    <source>
        <dbReference type="ARBA" id="ARBA00023163"/>
    </source>
</evidence>
<keyword evidence="7" id="KW-1185">Reference proteome</keyword>
<proteinExistence type="predicted"/>
<protein>
    <submittedName>
        <fullName evidence="6">Transcriptional regulator</fullName>
    </submittedName>
</protein>
<keyword evidence="2" id="KW-0238">DNA-binding</keyword>
<dbReference type="Gene3D" id="1.10.10.10">
    <property type="entry name" value="Winged helix-like DNA-binding domain superfamily/Winged helix DNA-binding domain"/>
    <property type="match status" value="1"/>
</dbReference>
<dbReference type="EMBL" id="BONW01000033">
    <property type="protein sequence ID" value="GIG91085.1"/>
    <property type="molecule type" value="Genomic_DNA"/>
</dbReference>
<dbReference type="InterPro" id="IPR036390">
    <property type="entry name" value="WH_DNA-bd_sf"/>
</dbReference>
<keyword evidence="1" id="KW-0805">Transcription regulation</keyword>
<keyword evidence="3" id="KW-0804">Transcription</keyword>
<evidence type="ECO:0000259" key="5">
    <source>
        <dbReference type="PROSITE" id="PS51078"/>
    </source>
</evidence>
<name>A0ABQ4E8T0_9ACTN</name>
<dbReference type="InterPro" id="IPR029016">
    <property type="entry name" value="GAF-like_dom_sf"/>
</dbReference>
<dbReference type="RefSeq" id="WP_203869485.1">
    <property type="nucleotide sequence ID" value="NZ_BONW01000033.1"/>
</dbReference>
<dbReference type="SUPFAM" id="SSF55781">
    <property type="entry name" value="GAF domain-like"/>
    <property type="match status" value="1"/>
</dbReference>
<dbReference type="Proteomes" id="UP000646749">
    <property type="component" value="Unassembled WGS sequence"/>
</dbReference>
<dbReference type="PANTHER" id="PTHR30136:SF24">
    <property type="entry name" value="HTH-TYPE TRANSCRIPTIONAL REPRESSOR ALLR"/>
    <property type="match status" value="1"/>
</dbReference>
<dbReference type="PROSITE" id="PS51078">
    <property type="entry name" value="ICLR_ED"/>
    <property type="match status" value="1"/>
</dbReference>
<reference evidence="6 7" key="1">
    <citation type="submission" date="2021-01" db="EMBL/GenBank/DDBJ databases">
        <title>Whole genome shotgun sequence of Plantactinospora endophytica NBRC 110450.</title>
        <authorList>
            <person name="Komaki H."/>
            <person name="Tamura T."/>
        </authorList>
    </citation>
    <scope>NUCLEOTIDE SEQUENCE [LARGE SCALE GENOMIC DNA]</scope>
    <source>
        <strain evidence="6 7">NBRC 110450</strain>
    </source>
</reference>